<dbReference type="Proteomes" id="UP000436088">
    <property type="component" value="Unassembled WGS sequence"/>
</dbReference>
<reference evidence="1" key="1">
    <citation type="submission" date="2019-09" db="EMBL/GenBank/DDBJ databases">
        <title>Draft genome information of white flower Hibiscus syriacus.</title>
        <authorList>
            <person name="Kim Y.-M."/>
        </authorList>
    </citation>
    <scope>NUCLEOTIDE SEQUENCE [LARGE SCALE GENOMIC DNA]</scope>
    <source>
        <strain evidence="1">YM2019G1</strain>
    </source>
</reference>
<organism evidence="1 2">
    <name type="scientific">Hibiscus syriacus</name>
    <name type="common">Rose of Sharon</name>
    <dbReference type="NCBI Taxonomy" id="106335"/>
    <lineage>
        <taxon>Eukaryota</taxon>
        <taxon>Viridiplantae</taxon>
        <taxon>Streptophyta</taxon>
        <taxon>Embryophyta</taxon>
        <taxon>Tracheophyta</taxon>
        <taxon>Spermatophyta</taxon>
        <taxon>Magnoliopsida</taxon>
        <taxon>eudicotyledons</taxon>
        <taxon>Gunneridae</taxon>
        <taxon>Pentapetalae</taxon>
        <taxon>rosids</taxon>
        <taxon>malvids</taxon>
        <taxon>Malvales</taxon>
        <taxon>Malvaceae</taxon>
        <taxon>Malvoideae</taxon>
        <taxon>Hibiscus</taxon>
    </lineage>
</organism>
<comment type="caution">
    <text evidence="1">The sequence shown here is derived from an EMBL/GenBank/DDBJ whole genome shotgun (WGS) entry which is preliminary data.</text>
</comment>
<dbReference type="AlphaFoldDB" id="A0A6A2XM70"/>
<dbReference type="GO" id="GO:0008017">
    <property type="term" value="F:microtubule binding"/>
    <property type="evidence" value="ECO:0007669"/>
    <property type="project" value="InterPro"/>
</dbReference>
<protein>
    <submittedName>
        <fullName evidence="1">Uncharacterized protein</fullName>
    </submittedName>
</protein>
<keyword evidence="2" id="KW-1185">Reference proteome</keyword>
<gene>
    <name evidence="1" type="ORF">F3Y22_tig00111569pilonHSYRG00032</name>
</gene>
<dbReference type="PANTHER" id="PTHR33737">
    <property type="entry name" value="OS05G0121800 PROTEIN"/>
    <property type="match status" value="1"/>
</dbReference>
<accession>A0A6A2XM70</accession>
<dbReference type="EMBL" id="VEPZ02001372">
    <property type="protein sequence ID" value="KAE8676903.1"/>
    <property type="molecule type" value="Genomic_DNA"/>
</dbReference>
<evidence type="ECO:0000313" key="2">
    <source>
        <dbReference type="Proteomes" id="UP000436088"/>
    </source>
</evidence>
<proteinExistence type="predicted"/>
<evidence type="ECO:0000313" key="1">
    <source>
        <dbReference type="EMBL" id="KAE8676903.1"/>
    </source>
</evidence>
<name>A0A6A2XM70_HIBSY</name>
<dbReference type="PANTHER" id="PTHR33737:SF16">
    <property type="entry name" value="DUF3741 DOMAIN-CONTAINING PROTEIN"/>
    <property type="match status" value="1"/>
</dbReference>
<sequence>MSSKREIFYGFQFPEEDSSDRKKIDIDEFRLIEASKEELKQKEEEKKTDGFESKYDIRKNLAWDSAFFRSPGVLDPEELFETLNINAGDKGLKEPSGLPSESVAASRIGDCIARRSLAWDAAFFTSAGVLNPEEVCLVNNGYRKSETVPHILPGIEQEFWKSTESDSTLDSDYSLLSLEIDLFDDMRASIQKSSKESNMLNSRSKLQSETGIPNSHCKYLLL</sequence>
<dbReference type="InterPro" id="IPR045882">
    <property type="entry name" value="GPT1/2"/>
</dbReference>